<dbReference type="PANTHER" id="PTHR31817:SF3">
    <property type="entry name" value="TYROSINE CARBOXYPEPTIDASE MATCAP2-RELATED"/>
    <property type="match status" value="1"/>
</dbReference>
<keyword evidence="2" id="KW-0645">Protease</keyword>
<dbReference type="GeneID" id="117739271"/>
<dbReference type="PANTHER" id="PTHR31817">
    <property type="match status" value="1"/>
</dbReference>
<dbReference type="Ensembl" id="ENSCLMT00005040614.1">
    <property type="protein sequence ID" value="ENSCLMP00005039136.1"/>
    <property type="gene ID" value="ENSCLMG00005018508.1"/>
</dbReference>
<dbReference type="RefSeq" id="XP_034401469.1">
    <property type="nucleotide sequence ID" value="XM_034545578.1"/>
</dbReference>
<gene>
    <name evidence="6" type="primary">LOC117739271</name>
</gene>
<evidence type="ECO:0000256" key="5">
    <source>
        <dbReference type="SAM" id="MobiDB-lite"/>
    </source>
</evidence>
<dbReference type="GeneTree" id="ENSGT00390000004417"/>
<keyword evidence="7" id="KW-1185">Reference proteome</keyword>
<dbReference type="AlphaFoldDB" id="A0A8C3AAI1"/>
<accession>A0A8C3AAI1</accession>
<comment type="cofactor">
    <cofactor evidence="1">
        <name>Zn(2+)</name>
        <dbReference type="ChEBI" id="CHEBI:29105"/>
    </cofactor>
</comment>
<evidence type="ECO:0000313" key="7">
    <source>
        <dbReference type="Proteomes" id="UP000694565"/>
    </source>
</evidence>
<keyword evidence="3" id="KW-0378">Hydrolase</keyword>
<evidence type="ECO:0000256" key="2">
    <source>
        <dbReference type="ARBA" id="ARBA00022670"/>
    </source>
</evidence>
<evidence type="ECO:0000256" key="3">
    <source>
        <dbReference type="ARBA" id="ARBA00022801"/>
    </source>
</evidence>
<dbReference type="Proteomes" id="UP000694565">
    <property type="component" value="Unplaced"/>
</dbReference>
<dbReference type="GO" id="GO:0006508">
    <property type="term" value="P:proteolysis"/>
    <property type="evidence" value="ECO:0007669"/>
    <property type="project" value="UniProtKB-KW"/>
</dbReference>
<reference evidence="6" key="1">
    <citation type="submission" date="2025-08" db="UniProtKB">
        <authorList>
            <consortium name="Ensembl"/>
        </authorList>
    </citation>
    <scope>IDENTIFICATION</scope>
</reference>
<proteinExistence type="predicted"/>
<keyword evidence="4" id="KW-0482">Metalloprotease</keyword>
<evidence type="ECO:0000256" key="4">
    <source>
        <dbReference type="ARBA" id="ARBA00023049"/>
    </source>
</evidence>
<protein>
    <submittedName>
        <fullName evidence="6">Microtubule associated tyrosine carboxypeptidase 2</fullName>
    </submittedName>
</protein>
<dbReference type="Pfam" id="PF08014">
    <property type="entry name" value="MATCAP"/>
    <property type="match status" value="1"/>
</dbReference>
<organism evidence="6 7">
    <name type="scientific">Cyclopterus lumpus</name>
    <name type="common">Lumpsucker</name>
    <dbReference type="NCBI Taxonomy" id="8103"/>
    <lineage>
        <taxon>Eukaryota</taxon>
        <taxon>Metazoa</taxon>
        <taxon>Chordata</taxon>
        <taxon>Craniata</taxon>
        <taxon>Vertebrata</taxon>
        <taxon>Euteleostomi</taxon>
        <taxon>Actinopterygii</taxon>
        <taxon>Neopterygii</taxon>
        <taxon>Teleostei</taxon>
        <taxon>Neoteleostei</taxon>
        <taxon>Acanthomorphata</taxon>
        <taxon>Eupercaria</taxon>
        <taxon>Perciformes</taxon>
        <taxon>Cottioidei</taxon>
        <taxon>Cottales</taxon>
        <taxon>Cyclopteridae</taxon>
        <taxon>Cyclopterus</taxon>
    </lineage>
</organism>
<reference evidence="6" key="2">
    <citation type="submission" date="2025-09" db="UniProtKB">
        <authorList>
            <consortium name="Ensembl"/>
        </authorList>
    </citation>
    <scope>IDENTIFICATION</scope>
</reference>
<evidence type="ECO:0000313" key="6">
    <source>
        <dbReference type="Ensembl" id="ENSCLMP00005039136.1"/>
    </source>
</evidence>
<dbReference type="GO" id="GO:0008237">
    <property type="term" value="F:metallopeptidase activity"/>
    <property type="evidence" value="ECO:0007669"/>
    <property type="project" value="UniProtKB-KW"/>
</dbReference>
<dbReference type="SMART" id="SM01154">
    <property type="entry name" value="DUF1704"/>
    <property type="match status" value="1"/>
</dbReference>
<sequence length="492" mass="55719">MSKKYILNSADKPLSPSQVYMEKISSSVLKDLFSTGTSSFNVLLQAEEKKNPKQSPYKRPKTSVKCGTTSSRRNRPVMAPKKLRAPESVCKPAQTNRVLSGNSNHSKPARNIAVVGSTMGLTPRAVPQLRKTCTPNSPRTKLPLLHKAAITRVVENAKKLCILTAIKPSNVQKEKAAFFKSDFNYNPQFEYGNPVAPVVLARHNNASDRFLTQAVRIMELALQRYGSYEKFEQATGGHLLTKSRVWHNIKKYMEKEGCLGEIVAQVTDDLLSRASMTVVNSRPTLTINISTAREHWLEGMLRHEIGTHYFRGINNCHQPWSSGVGRKKHNLKPLNPTEEGLASIHSVLFRKDPTLWRAALLYYTVYQAGHMSFSQLFHDLGRFVQDPNTRWDYCVRAKRGQTDTAQPGCFSKDQVYLDGILQILRYRDKINFPLLMALGKVSFEDVDRLKALAQMDNVRIPHFMQDQARYAEQLEKIMSVNQLTDEELKAIV</sequence>
<evidence type="ECO:0000256" key="1">
    <source>
        <dbReference type="ARBA" id="ARBA00001947"/>
    </source>
</evidence>
<name>A0A8C3AAI1_CYCLU</name>
<feature type="region of interest" description="Disordered" evidence="5">
    <location>
        <begin position="47"/>
        <end position="76"/>
    </location>
</feature>
<dbReference type="InterPro" id="IPR012548">
    <property type="entry name" value="MATCAP"/>
</dbReference>